<evidence type="ECO:0000313" key="2">
    <source>
        <dbReference type="EMBL" id="RIV39984.1"/>
    </source>
</evidence>
<dbReference type="GO" id="GO:0004029">
    <property type="term" value="F:aldehyde dehydrogenase (NAD+) activity"/>
    <property type="evidence" value="ECO:0007669"/>
    <property type="project" value="TreeGrafter"/>
</dbReference>
<evidence type="ECO:0000313" key="3">
    <source>
        <dbReference type="Proteomes" id="UP000283832"/>
    </source>
</evidence>
<proteinExistence type="predicted"/>
<accession>A0A418MY85</accession>
<name>A0A418MY85_9ACTN</name>
<sequence length="338" mass="36011">MKMLVLGGTAWLGREVARQAVERGHAVTCLARGESGAVPPGAVLVRADRTDPGAYEALRDQRWDAVVEVSWQPGFVREALRALGDRARHWSYVSSVSAYAGHDTPGADESAATLPATVSDVVDHEEYGAAKVACEQLCAARVGDRLLVARAGLIGGPGDHSGRSGYWVARAARDPATPMLVPRTPDLPTQVVDVRDLAGWLLDRAESGTVGTFDAVGPVVPFGEWVARSREVGGHTGPVVDVDPDWLVARDVAQYMGPESLPMWLVEPGWLGWSARSGAAAAAAGLRHRPRVDLLRDTLTWERAAGLHRDRRAGLSAGREAELLEAWAQQAGPPEPGA</sequence>
<dbReference type="Pfam" id="PF01370">
    <property type="entry name" value="Epimerase"/>
    <property type="match status" value="1"/>
</dbReference>
<dbReference type="PANTHER" id="PTHR48079">
    <property type="entry name" value="PROTEIN YEEZ"/>
    <property type="match status" value="1"/>
</dbReference>
<dbReference type="InterPro" id="IPR036291">
    <property type="entry name" value="NAD(P)-bd_dom_sf"/>
</dbReference>
<dbReference type="Proteomes" id="UP000283832">
    <property type="component" value="Unassembled WGS sequence"/>
</dbReference>
<dbReference type="InterPro" id="IPR051783">
    <property type="entry name" value="NAD(P)-dependent_oxidoreduct"/>
</dbReference>
<dbReference type="OrthoDB" id="7941246at2"/>
<protein>
    <submittedName>
        <fullName evidence="2">Oxidoreductase</fullName>
    </submittedName>
</protein>
<reference evidence="2 3" key="1">
    <citation type="submission" date="2018-08" db="EMBL/GenBank/DDBJ databases">
        <title>Jishengella sp. nov., isolated from a root of Azadirachta indica A. Juss. var. siamensis Valenton.</title>
        <authorList>
            <person name="Kuncharoen N."/>
            <person name="Tanasupawat S."/>
            <person name="Kudo T."/>
            <person name="Ohkuma M."/>
        </authorList>
    </citation>
    <scope>NUCLEOTIDE SEQUENCE [LARGE SCALE GENOMIC DNA]</scope>
    <source>
        <strain evidence="2 3">AZ1-13</strain>
    </source>
</reference>
<organism evidence="2 3">
    <name type="scientific">Micromonospora radicis</name>
    <dbReference type="NCBI Taxonomy" id="1894971"/>
    <lineage>
        <taxon>Bacteria</taxon>
        <taxon>Bacillati</taxon>
        <taxon>Actinomycetota</taxon>
        <taxon>Actinomycetes</taxon>
        <taxon>Micromonosporales</taxon>
        <taxon>Micromonosporaceae</taxon>
        <taxon>Micromonospora</taxon>
    </lineage>
</organism>
<dbReference type="GO" id="GO:0005737">
    <property type="term" value="C:cytoplasm"/>
    <property type="evidence" value="ECO:0007669"/>
    <property type="project" value="TreeGrafter"/>
</dbReference>
<dbReference type="Gene3D" id="3.40.50.720">
    <property type="entry name" value="NAD(P)-binding Rossmann-like Domain"/>
    <property type="match status" value="1"/>
</dbReference>
<evidence type="ECO:0000259" key="1">
    <source>
        <dbReference type="Pfam" id="PF01370"/>
    </source>
</evidence>
<comment type="caution">
    <text evidence="2">The sequence shown here is derived from an EMBL/GenBank/DDBJ whole genome shotgun (WGS) entry which is preliminary data.</text>
</comment>
<feature type="domain" description="NAD-dependent epimerase/dehydratase" evidence="1">
    <location>
        <begin position="3"/>
        <end position="173"/>
    </location>
</feature>
<dbReference type="RefSeq" id="WP_119573793.1">
    <property type="nucleotide sequence ID" value="NZ_QXEC01000004.1"/>
</dbReference>
<dbReference type="EMBL" id="QXEC01000004">
    <property type="protein sequence ID" value="RIV39984.1"/>
    <property type="molecule type" value="Genomic_DNA"/>
</dbReference>
<dbReference type="SUPFAM" id="SSF51735">
    <property type="entry name" value="NAD(P)-binding Rossmann-fold domains"/>
    <property type="match status" value="1"/>
</dbReference>
<gene>
    <name evidence="2" type="ORF">D2L64_06540</name>
</gene>
<dbReference type="AlphaFoldDB" id="A0A418MY85"/>
<dbReference type="InterPro" id="IPR001509">
    <property type="entry name" value="Epimerase_deHydtase"/>
</dbReference>
<dbReference type="PANTHER" id="PTHR48079:SF6">
    <property type="entry name" value="NAD(P)-BINDING DOMAIN-CONTAINING PROTEIN-RELATED"/>
    <property type="match status" value="1"/>
</dbReference>
<keyword evidence="3" id="KW-1185">Reference proteome</keyword>